<evidence type="ECO:0000256" key="7">
    <source>
        <dbReference type="ARBA" id="ARBA00023136"/>
    </source>
</evidence>
<dbReference type="Proteomes" id="UP001157069">
    <property type="component" value="Unassembled WGS sequence"/>
</dbReference>
<keyword evidence="7" id="KW-0472">Membrane</keyword>
<name>A0ABQ6JY23_9MICO</name>
<sequence>MSALEPLLKIENLEVAFKTQDGVVPAVRGVSFDVYPGETVAIVGESGSGKSTTAHAIINLLPGSGRITGGKVLFEGRDLTQFKRHEMESLRGREIGLVPQDPMNSLNPVHRIGFQVEETIRANGLATSRREVRKRAIQVLKDAGLADADQRLRQFPHEFSGVCASACSSASACRRIRSS</sequence>
<evidence type="ECO:0000256" key="6">
    <source>
        <dbReference type="ARBA" id="ARBA00022840"/>
    </source>
</evidence>
<dbReference type="InterPro" id="IPR027417">
    <property type="entry name" value="P-loop_NTPase"/>
</dbReference>
<keyword evidence="10" id="KW-1185">Reference proteome</keyword>
<dbReference type="PANTHER" id="PTHR43297">
    <property type="entry name" value="OLIGOPEPTIDE TRANSPORT ATP-BINDING PROTEIN APPD"/>
    <property type="match status" value="1"/>
</dbReference>
<evidence type="ECO:0000256" key="1">
    <source>
        <dbReference type="ARBA" id="ARBA00004202"/>
    </source>
</evidence>
<keyword evidence="4" id="KW-1003">Cell membrane</keyword>
<keyword evidence="3" id="KW-0813">Transport</keyword>
<dbReference type="SMART" id="SM00382">
    <property type="entry name" value="AAA"/>
    <property type="match status" value="1"/>
</dbReference>
<dbReference type="InterPro" id="IPR003593">
    <property type="entry name" value="AAA+_ATPase"/>
</dbReference>
<keyword evidence="6" id="KW-0067">ATP-binding</keyword>
<comment type="similarity">
    <text evidence="2">Belongs to the ABC transporter superfamily.</text>
</comment>
<dbReference type="Gene3D" id="3.40.50.300">
    <property type="entry name" value="P-loop containing nucleotide triphosphate hydrolases"/>
    <property type="match status" value="1"/>
</dbReference>
<evidence type="ECO:0000313" key="10">
    <source>
        <dbReference type="Proteomes" id="UP001157069"/>
    </source>
</evidence>
<gene>
    <name evidence="9" type="ORF">GCM10025869_22190</name>
</gene>
<accession>A0ABQ6JY23</accession>
<proteinExistence type="inferred from homology"/>
<dbReference type="EMBL" id="BSVA01000001">
    <property type="protein sequence ID" value="GMA91690.1"/>
    <property type="molecule type" value="Genomic_DNA"/>
</dbReference>
<dbReference type="InterPro" id="IPR003439">
    <property type="entry name" value="ABC_transporter-like_ATP-bd"/>
</dbReference>
<evidence type="ECO:0000256" key="5">
    <source>
        <dbReference type="ARBA" id="ARBA00022741"/>
    </source>
</evidence>
<reference evidence="10" key="1">
    <citation type="journal article" date="2019" name="Int. J. Syst. Evol. Microbiol.">
        <title>The Global Catalogue of Microorganisms (GCM) 10K type strain sequencing project: providing services to taxonomists for standard genome sequencing and annotation.</title>
        <authorList>
            <consortium name="The Broad Institute Genomics Platform"/>
            <consortium name="The Broad Institute Genome Sequencing Center for Infectious Disease"/>
            <person name="Wu L."/>
            <person name="Ma J."/>
        </authorList>
    </citation>
    <scope>NUCLEOTIDE SEQUENCE [LARGE SCALE GENOMIC DNA]</scope>
    <source>
        <strain evidence="10">NBRC 108755</strain>
    </source>
</reference>
<comment type="caution">
    <text evidence="9">The sequence shown here is derived from an EMBL/GenBank/DDBJ whole genome shotgun (WGS) entry which is preliminary data.</text>
</comment>
<evidence type="ECO:0000313" key="9">
    <source>
        <dbReference type="EMBL" id="GMA91690.1"/>
    </source>
</evidence>
<evidence type="ECO:0000256" key="3">
    <source>
        <dbReference type="ARBA" id="ARBA00022448"/>
    </source>
</evidence>
<dbReference type="Pfam" id="PF00005">
    <property type="entry name" value="ABC_tran"/>
    <property type="match status" value="1"/>
</dbReference>
<dbReference type="InterPro" id="IPR050388">
    <property type="entry name" value="ABC_Ni/Peptide_Import"/>
</dbReference>
<feature type="domain" description="AAA+ ATPase" evidence="8">
    <location>
        <begin position="36"/>
        <end position="159"/>
    </location>
</feature>
<evidence type="ECO:0000256" key="2">
    <source>
        <dbReference type="ARBA" id="ARBA00005417"/>
    </source>
</evidence>
<dbReference type="PANTHER" id="PTHR43297:SF2">
    <property type="entry name" value="DIPEPTIDE TRANSPORT ATP-BINDING PROTEIN DPPD"/>
    <property type="match status" value="1"/>
</dbReference>
<evidence type="ECO:0000259" key="8">
    <source>
        <dbReference type="SMART" id="SM00382"/>
    </source>
</evidence>
<dbReference type="SUPFAM" id="SSF52540">
    <property type="entry name" value="P-loop containing nucleoside triphosphate hydrolases"/>
    <property type="match status" value="1"/>
</dbReference>
<comment type="subcellular location">
    <subcellularLocation>
        <location evidence="1">Cell membrane</location>
        <topology evidence="1">Peripheral membrane protein</topology>
    </subcellularLocation>
</comment>
<keyword evidence="5" id="KW-0547">Nucleotide-binding</keyword>
<evidence type="ECO:0000256" key="4">
    <source>
        <dbReference type="ARBA" id="ARBA00022475"/>
    </source>
</evidence>
<protein>
    <recommendedName>
        <fullName evidence="8">AAA+ ATPase domain-containing protein</fullName>
    </recommendedName>
</protein>
<organism evidence="9 10">
    <name type="scientific">Homoserinibacter gongjuensis</name>
    <dbReference type="NCBI Taxonomy" id="1162968"/>
    <lineage>
        <taxon>Bacteria</taxon>
        <taxon>Bacillati</taxon>
        <taxon>Actinomycetota</taxon>
        <taxon>Actinomycetes</taxon>
        <taxon>Micrococcales</taxon>
        <taxon>Microbacteriaceae</taxon>
        <taxon>Homoserinibacter</taxon>
    </lineage>
</organism>